<dbReference type="RefSeq" id="WP_067367894.1">
    <property type="nucleotide sequence ID" value="NZ_JBIUBN010000011.1"/>
</dbReference>
<dbReference type="SMART" id="SM00530">
    <property type="entry name" value="HTH_XRE"/>
    <property type="match status" value="1"/>
</dbReference>
<dbReference type="InterPro" id="IPR010982">
    <property type="entry name" value="Lambda_DNA-bd_dom_sf"/>
</dbReference>
<dbReference type="EMBL" id="LRQV01000070">
    <property type="protein sequence ID" value="KXK60473.1"/>
    <property type="molecule type" value="Genomic_DNA"/>
</dbReference>
<dbReference type="InterPro" id="IPR050807">
    <property type="entry name" value="TransReg_Diox_bact_type"/>
</dbReference>
<comment type="caution">
    <text evidence="3">The sequence shown here is derived from an EMBL/GenBank/DDBJ whole genome shotgun (WGS) entry which is preliminary data.</text>
</comment>
<dbReference type="Proteomes" id="UP000070620">
    <property type="component" value="Unassembled WGS sequence"/>
</dbReference>
<dbReference type="CDD" id="cd02209">
    <property type="entry name" value="cupin_XRE_C"/>
    <property type="match status" value="1"/>
</dbReference>
<dbReference type="GO" id="GO:0003677">
    <property type="term" value="F:DNA binding"/>
    <property type="evidence" value="ECO:0007669"/>
    <property type="project" value="UniProtKB-KW"/>
</dbReference>
<dbReference type="OrthoDB" id="5584941at2"/>
<evidence type="ECO:0000259" key="2">
    <source>
        <dbReference type="PROSITE" id="PS50943"/>
    </source>
</evidence>
<dbReference type="InterPro" id="IPR011051">
    <property type="entry name" value="RmlC_Cupin_sf"/>
</dbReference>
<dbReference type="PANTHER" id="PTHR46797:SF1">
    <property type="entry name" value="METHYLPHOSPHONATE SYNTHASE"/>
    <property type="match status" value="1"/>
</dbReference>
<dbReference type="GO" id="GO:0003700">
    <property type="term" value="F:DNA-binding transcription factor activity"/>
    <property type="evidence" value="ECO:0007669"/>
    <property type="project" value="TreeGrafter"/>
</dbReference>
<dbReference type="SUPFAM" id="SSF47413">
    <property type="entry name" value="lambda repressor-like DNA-binding domains"/>
    <property type="match status" value="1"/>
</dbReference>
<dbReference type="PROSITE" id="PS50943">
    <property type="entry name" value="HTH_CROC1"/>
    <property type="match status" value="1"/>
</dbReference>
<dbReference type="Gene3D" id="1.10.260.40">
    <property type="entry name" value="lambda repressor-like DNA-binding domains"/>
    <property type="match status" value="1"/>
</dbReference>
<protein>
    <submittedName>
        <fullName evidence="3">DNA-binding protein</fullName>
    </submittedName>
</protein>
<dbReference type="InterPro" id="IPR001387">
    <property type="entry name" value="Cro/C1-type_HTH"/>
</dbReference>
<feature type="domain" description="HTH cro/C1-type" evidence="2">
    <location>
        <begin position="16"/>
        <end position="70"/>
    </location>
</feature>
<dbReference type="Gene3D" id="2.60.120.10">
    <property type="entry name" value="Jelly Rolls"/>
    <property type="match status" value="1"/>
</dbReference>
<organism evidence="3 4">
    <name type="scientific">Micromonospora rosaria</name>
    <dbReference type="NCBI Taxonomy" id="47874"/>
    <lineage>
        <taxon>Bacteria</taxon>
        <taxon>Bacillati</taxon>
        <taxon>Actinomycetota</taxon>
        <taxon>Actinomycetes</taxon>
        <taxon>Micromonosporales</taxon>
        <taxon>Micromonosporaceae</taxon>
        <taxon>Micromonospora</taxon>
    </lineage>
</organism>
<dbReference type="GO" id="GO:0005829">
    <property type="term" value="C:cytosol"/>
    <property type="evidence" value="ECO:0007669"/>
    <property type="project" value="TreeGrafter"/>
</dbReference>
<dbReference type="AlphaFoldDB" id="A0A136PPX8"/>
<sequence>MTTEPAPPLATIAAALRRERQRAGISLTELARRAKIAKSTLSQLESGLGNPSVETLWALGVALDVPFSRLVEPTPPAVRVIRAGQGPRVRSEHADFTSTLLAAGSPHVRRDVYVIALEPGQVRVAEAHTPRSVEHVVVAAGRLRAGPGTDLVDLDPGDYVTFPGDVPHRYEALTPGTFAVLVMEHP</sequence>
<dbReference type="InterPro" id="IPR014710">
    <property type="entry name" value="RmlC-like_jellyroll"/>
</dbReference>
<dbReference type="CDD" id="cd00093">
    <property type="entry name" value="HTH_XRE"/>
    <property type="match status" value="1"/>
</dbReference>
<dbReference type="SUPFAM" id="SSF51182">
    <property type="entry name" value="RmlC-like cupins"/>
    <property type="match status" value="1"/>
</dbReference>
<keyword evidence="1 3" id="KW-0238">DNA-binding</keyword>
<dbReference type="Pfam" id="PF07883">
    <property type="entry name" value="Cupin_2"/>
    <property type="match status" value="1"/>
</dbReference>
<evidence type="ECO:0000256" key="1">
    <source>
        <dbReference type="ARBA" id="ARBA00023125"/>
    </source>
</evidence>
<dbReference type="Pfam" id="PF01381">
    <property type="entry name" value="HTH_3"/>
    <property type="match status" value="1"/>
</dbReference>
<evidence type="ECO:0000313" key="3">
    <source>
        <dbReference type="EMBL" id="KXK60473.1"/>
    </source>
</evidence>
<name>A0A136PPX8_9ACTN</name>
<accession>A0A136PPX8</accession>
<keyword evidence="4" id="KW-1185">Reference proteome</keyword>
<dbReference type="InterPro" id="IPR013096">
    <property type="entry name" value="Cupin_2"/>
</dbReference>
<gene>
    <name evidence="3" type="ORF">AWW66_18635</name>
</gene>
<reference evidence="3 4" key="1">
    <citation type="submission" date="2016-01" db="EMBL/GenBank/DDBJ databases">
        <title>Whole genome sequence and analysis of Micromonospora rosaria DSM 803, which can produce antibacterial substance rosamicin.</title>
        <authorList>
            <person name="Yang H."/>
            <person name="He X."/>
            <person name="Zhu D."/>
        </authorList>
    </citation>
    <scope>NUCLEOTIDE SEQUENCE [LARGE SCALE GENOMIC DNA]</scope>
    <source>
        <strain evidence="3 4">DSM 803</strain>
    </source>
</reference>
<dbReference type="PANTHER" id="PTHR46797">
    <property type="entry name" value="HTH-TYPE TRANSCRIPTIONAL REGULATOR"/>
    <property type="match status" value="1"/>
</dbReference>
<proteinExistence type="predicted"/>
<evidence type="ECO:0000313" key="4">
    <source>
        <dbReference type="Proteomes" id="UP000070620"/>
    </source>
</evidence>